<name>A0A7X6LXL9_9NOCA</name>
<protein>
    <submittedName>
        <fullName evidence="6">TetR family transcriptional regulator</fullName>
    </submittedName>
</protein>
<evidence type="ECO:0000313" key="7">
    <source>
        <dbReference type="Proteomes" id="UP000523447"/>
    </source>
</evidence>
<dbReference type="AlphaFoldDB" id="A0A7X6LXL9"/>
<dbReference type="RefSeq" id="WP_040717304.1">
    <property type="nucleotide sequence ID" value="NZ_CAWPHS010000002.1"/>
</dbReference>
<keyword evidence="3" id="KW-0804">Transcription</keyword>
<dbReference type="Gene3D" id="1.10.357.10">
    <property type="entry name" value="Tetracycline Repressor, domain 2"/>
    <property type="match status" value="1"/>
</dbReference>
<gene>
    <name evidence="6" type="ORF">HGA07_12335</name>
</gene>
<evidence type="ECO:0000256" key="3">
    <source>
        <dbReference type="ARBA" id="ARBA00023163"/>
    </source>
</evidence>
<dbReference type="SUPFAM" id="SSF46689">
    <property type="entry name" value="Homeodomain-like"/>
    <property type="match status" value="1"/>
</dbReference>
<evidence type="ECO:0000313" key="6">
    <source>
        <dbReference type="EMBL" id="NKY86413.1"/>
    </source>
</evidence>
<dbReference type="InterPro" id="IPR009057">
    <property type="entry name" value="Homeodomain-like_sf"/>
</dbReference>
<dbReference type="Proteomes" id="UP000523447">
    <property type="component" value="Unassembled WGS sequence"/>
</dbReference>
<reference evidence="6 7" key="1">
    <citation type="submission" date="2020-04" db="EMBL/GenBank/DDBJ databases">
        <title>MicrobeNet Type strains.</title>
        <authorList>
            <person name="Nicholson A.C."/>
        </authorList>
    </citation>
    <scope>NUCLEOTIDE SEQUENCE [LARGE SCALE GENOMIC DNA]</scope>
    <source>
        <strain evidence="6 7">DSM 44445</strain>
    </source>
</reference>
<accession>A0A7X6LXL9</accession>
<evidence type="ECO:0000259" key="5">
    <source>
        <dbReference type="PROSITE" id="PS50977"/>
    </source>
</evidence>
<dbReference type="PANTHER" id="PTHR30055:SF234">
    <property type="entry name" value="HTH-TYPE TRANSCRIPTIONAL REGULATOR BETI"/>
    <property type="match status" value="1"/>
</dbReference>
<keyword evidence="7" id="KW-1185">Reference proteome</keyword>
<evidence type="ECO:0000256" key="4">
    <source>
        <dbReference type="PROSITE-ProRule" id="PRU00335"/>
    </source>
</evidence>
<dbReference type="GO" id="GO:0000976">
    <property type="term" value="F:transcription cis-regulatory region binding"/>
    <property type="evidence" value="ECO:0007669"/>
    <property type="project" value="TreeGrafter"/>
</dbReference>
<dbReference type="Gene3D" id="1.10.10.60">
    <property type="entry name" value="Homeodomain-like"/>
    <property type="match status" value="1"/>
</dbReference>
<dbReference type="PANTHER" id="PTHR30055">
    <property type="entry name" value="HTH-TYPE TRANSCRIPTIONAL REGULATOR RUTR"/>
    <property type="match status" value="1"/>
</dbReference>
<dbReference type="InterPro" id="IPR050109">
    <property type="entry name" value="HTH-type_TetR-like_transc_reg"/>
</dbReference>
<comment type="caution">
    <text evidence="6">The sequence shown here is derived from an EMBL/GenBank/DDBJ whole genome shotgun (WGS) entry which is preliminary data.</text>
</comment>
<dbReference type="InterPro" id="IPR001647">
    <property type="entry name" value="HTH_TetR"/>
</dbReference>
<dbReference type="PRINTS" id="PR00455">
    <property type="entry name" value="HTHTETR"/>
</dbReference>
<keyword evidence="1" id="KW-0805">Transcription regulation</keyword>
<evidence type="ECO:0000256" key="2">
    <source>
        <dbReference type="ARBA" id="ARBA00023125"/>
    </source>
</evidence>
<dbReference type="EMBL" id="JAAXPE010000010">
    <property type="protein sequence ID" value="NKY86413.1"/>
    <property type="molecule type" value="Genomic_DNA"/>
</dbReference>
<proteinExistence type="predicted"/>
<evidence type="ECO:0000256" key="1">
    <source>
        <dbReference type="ARBA" id="ARBA00023015"/>
    </source>
</evidence>
<feature type="domain" description="HTH tetR-type" evidence="5">
    <location>
        <begin position="15"/>
        <end position="75"/>
    </location>
</feature>
<feature type="DNA-binding region" description="H-T-H motif" evidence="4">
    <location>
        <begin position="38"/>
        <end position="57"/>
    </location>
</feature>
<dbReference type="Pfam" id="PF00440">
    <property type="entry name" value="TetR_N"/>
    <property type="match status" value="1"/>
</dbReference>
<keyword evidence="2 4" id="KW-0238">DNA-binding</keyword>
<dbReference type="PROSITE" id="PS50977">
    <property type="entry name" value="HTH_TETR_2"/>
    <property type="match status" value="1"/>
</dbReference>
<organism evidence="6 7">
    <name type="scientific">Nocardia veterana</name>
    <dbReference type="NCBI Taxonomy" id="132249"/>
    <lineage>
        <taxon>Bacteria</taxon>
        <taxon>Bacillati</taxon>
        <taxon>Actinomycetota</taxon>
        <taxon>Actinomycetes</taxon>
        <taxon>Mycobacteriales</taxon>
        <taxon>Nocardiaceae</taxon>
        <taxon>Nocardia</taxon>
    </lineage>
</organism>
<dbReference type="GO" id="GO:0003700">
    <property type="term" value="F:DNA-binding transcription factor activity"/>
    <property type="evidence" value="ECO:0007669"/>
    <property type="project" value="TreeGrafter"/>
</dbReference>
<sequence length="230" mass="25672">MPSDNSTPVRAADSAEFRLAVVGQALRLFAEQGYEATTVDEIAEAAGISRRTFFRQFRSKEDVVFADHEEQLARAQAYLAAAQGDPWQAVREAVVGIFERFTETRELAARRYRVVRQASALRDREIVTVFRYERLFTDYLRSRLPEVADLELIQFSAAVTATHNYLLRRMVRGRSDASVADLRAAVRAIVPASASASSASASSEMVVAVFPREMPARQVAELLADRLDNL</sequence>